<dbReference type="Gene3D" id="3.40.109.10">
    <property type="entry name" value="NADH Oxidase"/>
    <property type="match status" value="1"/>
</dbReference>
<dbReference type="SUPFAM" id="SSF55469">
    <property type="entry name" value="FMN-dependent nitroreductase-like"/>
    <property type="match status" value="1"/>
</dbReference>
<evidence type="ECO:0000256" key="1">
    <source>
        <dbReference type="SAM" id="MobiDB-lite"/>
    </source>
</evidence>
<feature type="region of interest" description="Disordered" evidence="1">
    <location>
        <begin position="1"/>
        <end position="23"/>
    </location>
</feature>
<proteinExistence type="predicted"/>
<evidence type="ECO:0008006" key="4">
    <source>
        <dbReference type="Google" id="ProtNLM"/>
    </source>
</evidence>
<organism evidence="2 3">
    <name type="scientific">Streptomyces hyaluromycini</name>
    <dbReference type="NCBI Taxonomy" id="1377993"/>
    <lineage>
        <taxon>Bacteria</taxon>
        <taxon>Bacillati</taxon>
        <taxon>Actinomycetota</taxon>
        <taxon>Actinomycetes</taxon>
        <taxon>Kitasatosporales</taxon>
        <taxon>Streptomycetaceae</taxon>
        <taxon>Streptomyces</taxon>
    </lineage>
</organism>
<feature type="region of interest" description="Disordered" evidence="1">
    <location>
        <begin position="137"/>
        <end position="158"/>
    </location>
</feature>
<comment type="caution">
    <text evidence="2">The sequence shown here is derived from an EMBL/GenBank/DDBJ whole genome shotgun (WGS) entry which is preliminary data.</text>
</comment>
<dbReference type="InterPro" id="IPR000415">
    <property type="entry name" value="Nitroreductase-like"/>
</dbReference>
<keyword evidence="3" id="KW-1185">Reference proteome</keyword>
<feature type="non-terminal residue" evidence="2">
    <location>
        <position position="1"/>
    </location>
</feature>
<evidence type="ECO:0000313" key="2">
    <source>
        <dbReference type="EMBL" id="MER7181367.1"/>
    </source>
</evidence>
<dbReference type="EMBL" id="JBEPEK010000115">
    <property type="protein sequence ID" value="MER7181367.1"/>
    <property type="molecule type" value="Genomic_DNA"/>
</dbReference>
<evidence type="ECO:0000313" key="3">
    <source>
        <dbReference type="Proteomes" id="UP001474181"/>
    </source>
</evidence>
<sequence length="158" mass="17279">VRPRRPIGECRAPAGTAGRPYGPCHSTSPPGMLEAAATPPVVRRVPMRDFGAHRHRDALTAVPFERHPCLFVLSTDHDSRADWLRAGQALEHVLLVATAHGVQASLLHQALEWPDLRDQLIPPANGRPRHPQMVIRAGYGPDGPPSPRLPVPTPWHTS</sequence>
<dbReference type="Proteomes" id="UP001474181">
    <property type="component" value="Unassembled WGS sequence"/>
</dbReference>
<protein>
    <recommendedName>
        <fullName evidence="4">Nitroreductase</fullName>
    </recommendedName>
</protein>
<feature type="compositionally biased region" description="Pro residues" evidence="1">
    <location>
        <begin position="142"/>
        <end position="158"/>
    </location>
</feature>
<name>A0ABV1WX69_9ACTN</name>
<gene>
    <name evidence="2" type="ORF">ABT404_18120</name>
</gene>
<reference evidence="2 3" key="1">
    <citation type="submission" date="2024-06" db="EMBL/GenBank/DDBJ databases">
        <title>The Natural Products Discovery Center: Release of the First 8490 Sequenced Strains for Exploring Actinobacteria Biosynthetic Diversity.</title>
        <authorList>
            <person name="Kalkreuter E."/>
            <person name="Kautsar S.A."/>
            <person name="Yang D."/>
            <person name="Bader C.D."/>
            <person name="Teijaro C.N."/>
            <person name="Fluegel L."/>
            <person name="Davis C.M."/>
            <person name="Simpson J.R."/>
            <person name="Lauterbach L."/>
            <person name="Steele A.D."/>
            <person name="Gui C."/>
            <person name="Meng S."/>
            <person name="Li G."/>
            <person name="Viehrig K."/>
            <person name="Ye F."/>
            <person name="Su P."/>
            <person name="Kiefer A.F."/>
            <person name="Nichols A."/>
            <person name="Cepeda A.J."/>
            <person name="Yan W."/>
            <person name="Fan B."/>
            <person name="Jiang Y."/>
            <person name="Adhikari A."/>
            <person name="Zheng C.-J."/>
            <person name="Schuster L."/>
            <person name="Cowan T.M."/>
            <person name="Smanski M.J."/>
            <person name="Chevrette M.G."/>
            <person name="De Carvalho L.P.S."/>
            <person name="Shen B."/>
        </authorList>
    </citation>
    <scope>NUCLEOTIDE SEQUENCE [LARGE SCALE GENOMIC DNA]</scope>
    <source>
        <strain evidence="2 3">NPDC000234</strain>
    </source>
</reference>
<accession>A0ABV1WX69</accession>